<evidence type="ECO:0008006" key="4">
    <source>
        <dbReference type="Google" id="ProtNLM"/>
    </source>
</evidence>
<dbReference type="OrthoDB" id="3240470at2"/>
<gene>
    <name evidence="2" type="ORF">SAMN05216410_1330</name>
</gene>
<accession>A0A1G6JFT2</accession>
<keyword evidence="1" id="KW-1133">Transmembrane helix</keyword>
<dbReference type="Proteomes" id="UP000199039">
    <property type="component" value="Unassembled WGS sequence"/>
</dbReference>
<reference evidence="2 3" key="1">
    <citation type="submission" date="2016-09" db="EMBL/GenBank/DDBJ databases">
        <authorList>
            <person name="Capua I."/>
            <person name="De Benedictis P."/>
            <person name="Joannis T."/>
            <person name="Lombin L.H."/>
            <person name="Cattoli G."/>
        </authorList>
    </citation>
    <scope>NUCLEOTIDE SEQUENCE [LARGE SCALE GENOMIC DNA]</scope>
    <source>
        <strain evidence="2 3">ISLP-3</strain>
    </source>
</reference>
<dbReference type="RefSeq" id="WP_093181845.1">
    <property type="nucleotide sequence ID" value="NZ_FMYH01000002.1"/>
</dbReference>
<feature type="transmembrane region" description="Helical" evidence="1">
    <location>
        <begin position="12"/>
        <end position="31"/>
    </location>
</feature>
<evidence type="ECO:0000313" key="2">
    <source>
        <dbReference type="EMBL" id="SDC17702.1"/>
    </source>
</evidence>
<evidence type="ECO:0000313" key="3">
    <source>
        <dbReference type="Proteomes" id="UP000199039"/>
    </source>
</evidence>
<feature type="transmembrane region" description="Helical" evidence="1">
    <location>
        <begin position="51"/>
        <end position="70"/>
    </location>
</feature>
<dbReference type="EMBL" id="FMYH01000002">
    <property type="protein sequence ID" value="SDC17702.1"/>
    <property type="molecule type" value="Genomic_DNA"/>
</dbReference>
<keyword evidence="1" id="KW-0812">Transmembrane</keyword>
<keyword evidence="3" id="KW-1185">Reference proteome</keyword>
<dbReference type="AlphaFoldDB" id="A0A1G6JFT2"/>
<protein>
    <recommendedName>
        <fullName evidence="4">DUF2975 domain-containing protein</fullName>
    </recommendedName>
</protein>
<feature type="transmembrane region" description="Helical" evidence="1">
    <location>
        <begin position="118"/>
        <end position="138"/>
    </location>
</feature>
<proteinExistence type="predicted"/>
<dbReference type="Pfam" id="PF11188">
    <property type="entry name" value="DUF2975"/>
    <property type="match status" value="1"/>
</dbReference>
<organism evidence="2 3">
    <name type="scientific">Sanguibacter gelidistatuariae</name>
    <dbReference type="NCBI Taxonomy" id="1814289"/>
    <lineage>
        <taxon>Bacteria</taxon>
        <taxon>Bacillati</taxon>
        <taxon>Actinomycetota</taxon>
        <taxon>Actinomycetes</taxon>
        <taxon>Micrococcales</taxon>
        <taxon>Sanguibacteraceae</taxon>
        <taxon>Sanguibacter</taxon>
    </lineage>
</organism>
<dbReference type="InterPro" id="IPR021354">
    <property type="entry name" value="DUF2975"/>
</dbReference>
<name>A0A1G6JFT2_9MICO</name>
<feature type="transmembrane region" description="Helical" evidence="1">
    <location>
        <begin position="90"/>
        <end position="112"/>
    </location>
</feature>
<sequence length="158" mass="16425">MLTPYVPSLRAVLIVLMAGSVLSQALLPLLAQDLGGPYEETARLVAPYSVVGILVIVCAQVALVVIWRLLSLVANNTIFTVRALRCVDTIIACGVAAALLPAAVTFHLLVIVGVGGPGVLFLLAASVAGGAAFVLLMATMRNLLRAAITHQSELDEVI</sequence>
<keyword evidence="1" id="KW-0472">Membrane</keyword>
<evidence type="ECO:0000256" key="1">
    <source>
        <dbReference type="SAM" id="Phobius"/>
    </source>
</evidence>